<evidence type="ECO:0000313" key="2">
    <source>
        <dbReference type="EMBL" id="MCE7028854.1"/>
    </source>
</evidence>
<dbReference type="InterPro" id="IPR052729">
    <property type="entry name" value="Acyl/Acetyltrans_Enzymes"/>
</dbReference>
<keyword evidence="3" id="KW-1185">Reference proteome</keyword>
<dbReference type="GO" id="GO:0016747">
    <property type="term" value="F:acyltransferase activity, transferring groups other than amino-acyl groups"/>
    <property type="evidence" value="ECO:0007669"/>
    <property type="project" value="InterPro"/>
</dbReference>
<dbReference type="InterPro" id="IPR000182">
    <property type="entry name" value="GNAT_dom"/>
</dbReference>
<dbReference type="EMBL" id="JAJUWU010000011">
    <property type="protein sequence ID" value="MCE7028854.1"/>
    <property type="molecule type" value="Genomic_DNA"/>
</dbReference>
<feature type="domain" description="N-acetyltransferase" evidence="1">
    <location>
        <begin position="4"/>
        <end position="138"/>
    </location>
</feature>
<protein>
    <submittedName>
        <fullName evidence="2">GNAT family N-acetyltransferase</fullName>
        <ecNumber evidence="2">2.3.1.-</ecNumber>
    </submittedName>
</protein>
<dbReference type="SUPFAM" id="SSF55729">
    <property type="entry name" value="Acyl-CoA N-acyltransferases (Nat)"/>
    <property type="match status" value="1"/>
</dbReference>
<evidence type="ECO:0000259" key="1">
    <source>
        <dbReference type="PROSITE" id="PS51186"/>
    </source>
</evidence>
<dbReference type="Proteomes" id="UP001139035">
    <property type="component" value="Unassembled WGS sequence"/>
</dbReference>
<dbReference type="PANTHER" id="PTHR47237:SF2">
    <property type="entry name" value="BLL4206 PROTEIN"/>
    <property type="match status" value="1"/>
</dbReference>
<comment type="caution">
    <text evidence="2">The sequence shown here is derived from an EMBL/GenBank/DDBJ whole genome shotgun (WGS) entry which is preliminary data.</text>
</comment>
<dbReference type="Pfam" id="PF18014">
    <property type="entry name" value="Acetyltransf_18"/>
    <property type="match status" value="1"/>
</dbReference>
<gene>
    <name evidence="2" type="ORF">LZD57_12710</name>
</gene>
<dbReference type="EC" id="2.3.1.-" evidence="2"/>
<evidence type="ECO:0000313" key="3">
    <source>
        <dbReference type="Proteomes" id="UP001139035"/>
    </source>
</evidence>
<organism evidence="2 3">
    <name type="scientific">Jiella avicenniae</name>
    <dbReference type="NCBI Taxonomy" id="2907202"/>
    <lineage>
        <taxon>Bacteria</taxon>
        <taxon>Pseudomonadati</taxon>
        <taxon>Pseudomonadota</taxon>
        <taxon>Alphaproteobacteria</taxon>
        <taxon>Hyphomicrobiales</taxon>
        <taxon>Aurantimonadaceae</taxon>
        <taxon>Jiella</taxon>
    </lineage>
</organism>
<dbReference type="InterPro" id="IPR016181">
    <property type="entry name" value="Acyl_CoA_acyltransferase"/>
</dbReference>
<dbReference type="PANTHER" id="PTHR47237">
    <property type="entry name" value="SLL0310 PROTEIN"/>
    <property type="match status" value="1"/>
</dbReference>
<dbReference type="AlphaFoldDB" id="A0A9X1T5F8"/>
<keyword evidence="2" id="KW-0808">Transferase</keyword>
<sequence>MPGLQIFPFTADHLEAAVALSRREGWPHRPQDWALIAELSHGIVATEGGRVVGTAFCTPFGDGVAMLDMIIVDETMRGRGLGRRLVETVMQAAGERSLRLTATKAGLPLYAKLGFVEAGRILQHQGEVAAVPPPDGVEDAGPADREAIVALDRQAFGADRGALFGHLLAEGEAVVVRNDGRVAGFAVRRPFGRGEVVGPVVAQDEETARRLIAAHFARRQGAFLRVDTPAEHGLGLWLAAQGLAPAGGGVAMTRGAPRSTERSTARTYALTSQALG</sequence>
<dbReference type="Gene3D" id="3.40.630.90">
    <property type="match status" value="1"/>
</dbReference>
<proteinExistence type="predicted"/>
<keyword evidence="2" id="KW-0012">Acyltransferase</keyword>
<accession>A0A9X1T5F8</accession>
<dbReference type="RefSeq" id="WP_233719855.1">
    <property type="nucleotide sequence ID" value="NZ_JAJUWU010000011.1"/>
</dbReference>
<name>A0A9X1T5F8_9HYPH</name>
<reference evidence="2" key="1">
    <citation type="submission" date="2022-01" db="EMBL/GenBank/DDBJ databases">
        <title>Jiella avicenniae sp. nov., a novel endophytic bacterium isolated from bark of Avicennia marina.</title>
        <authorList>
            <person name="Tuo L."/>
        </authorList>
    </citation>
    <scope>NUCLEOTIDE SEQUENCE</scope>
    <source>
        <strain evidence="2">CBK1P-4</strain>
    </source>
</reference>
<dbReference type="CDD" id="cd04301">
    <property type="entry name" value="NAT_SF"/>
    <property type="match status" value="1"/>
</dbReference>
<dbReference type="Gene3D" id="3.40.630.30">
    <property type="match status" value="1"/>
</dbReference>
<dbReference type="Pfam" id="PF00583">
    <property type="entry name" value="Acetyltransf_1"/>
    <property type="match status" value="1"/>
</dbReference>
<dbReference type="PROSITE" id="PS51186">
    <property type="entry name" value="GNAT"/>
    <property type="match status" value="1"/>
</dbReference>
<dbReference type="InterPro" id="IPR041496">
    <property type="entry name" value="YitH/HolE_GNAT"/>
</dbReference>